<feature type="transmembrane region" description="Helical" evidence="2">
    <location>
        <begin position="304"/>
        <end position="323"/>
    </location>
</feature>
<feature type="transmembrane region" description="Helical" evidence="2">
    <location>
        <begin position="102"/>
        <end position="122"/>
    </location>
</feature>
<sequence length="468" mass="49931">MAGLGSRLIYGAGAGAFGIKDNGLNYLLLLYYNQVLGLPAQWVGAALMIALVIDGFVDPMIGYASDRTRSRIGRRHPWMYAAAIPAALAFFALWNPPALHDAGLFAWLMVTLVLLRMLMAAYEIPSTSMAAELTGDYDLRTRYVAWRFFFGWAAGIAAGFIAFALFLQPAAGVEVGVLNGEGYRRYGAAAAVAMLAFMLVSALGTQRAMAGIQPLPAPPGRSFRQRWGEIRESFDNPAFLAVLFSGVFSQMANGLGTSLNIYLNSFLWGLTSTQMSFLVLSSFVGSTLALPLSGILSARTDKRFGALALFGAAIAVIPMPYLGRLLGLMPDNGTPALLTTLLLFTALTVMLIVAAAILGTSMLTDSIDVNTAATGRRAEGLYFSANLFVQKCVTGLGVFMSGMLLAAVGFPEGAKPGEVPTATVHALVYGFLGLTVVMLLASIWCLSRYRLTRESHAALRARIAAREG</sequence>
<feature type="transmembrane region" description="Helical" evidence="2">
    <location>
        <begin position="78"/>
        <end position="96"/>
    </location>
</feature>
<evidence type="ECO:0000313" key="4">
    <source>
        <dbReference type="Proteomes" id="UP000515292"/>
    </source>
</evidence>
<dbReference type="GO" id="GO:0005886">
    <property type="term" value="C:plasma membrane"/>
    <property type="evidence" value="ECO:0007669"/>
    <property type="project" value="TreeGrafter"/>
</dbReference>
<keyword evidence="2" id="KW-0812">Transmembrane</keyword>
<proteinExistence type="inferred from homology"/>
<dbReference type="AlphaFoldDB" id="A0A7G5IFI0"/>
<feature type="transmembrane region" description="Helical" evidence="2">
    <location>
        <begin position="426"/>
        <end position="446"/>
    </location>
</feature>
<dbReference type="InterPro" id="IPR036259">
    <property type="entry name" value="MFS_trans_sf"/>
</dbReference>
<feature type="transmembrane region" description="Helical" evidence="2">
    <location>
        <begin position="186"/>
        <end position="205"/>
    </location>
</feature>
<dbReference type="PANTHER" id="PTHR11328">
    <property type="entry name" value="MAJOR FACILITATOR SUPERFAMILY DOMAIN-CONTAINING PROTEIN"/>
    <property type="match status" value="1"/>
</dbReference>
<dbReference type="EMBL" id="CP059851">
    <property type="protein sequence ID" value="QMW22122.1"/>
    <property type="molecule type" value="Genomic_DNA"/>
</dbReference>
<feature type="transmembrane region" description="Helical" evidence="2">
    <location>
        <begin position="238"/>
        <end position="263"/>
    </location>
</feature>
<dbReference type="Pfam" id="PF13347">
    <property type="entry name" value="MFS_2"/>
    <property type="match status" value="1"/>
</dbReference>
<comment type="similarity">
    <text evidence="1">Belongs to the sodium:galactoside symporter (TC 2.A.2) family.</text>
</comment>
<keyword evidence="2" id="KW-0472">Membrane</keyword>
<dbReference type="GO" id="GO:0008643">
    <property type="term" value="P:carbohydrate transport"/>
    <property type="evidence" value="ECO:0007669"/>
    <property type="project" value="InterPro"/>
</dbReference>
<dbReference type="InterPro" id="IPR039672">
    <property type="entry name" value="MFS_2"/>
</dbReference>
<keyword evidence="4" id="KW-1185">Reference proteome</keyword>
<accession>A0A7G5IFI0</accession>
<dbReference type="Proteomes" id="UP000515292">
    <property type="component" value="Chromosome"/>
</dbReference>
<feature type="transmembrane region" description="Helical" evidence="2">
    <location>
        <begin position="36"/>
        <end position="57"/>
    </location>
</feature>
<keyword evidence="2" id="KW-1133">Transmembrane helix</keyword>
<feature type="transmembrane region" description="Helical" evidence="2">
    <location>
        <begin position="275"/>
        <end position="292"/>
    </location>
</feature>
<evidence type="ECO:0000313" key="3">
    <source>
        <dbReference type="EMBL" id="QMW22122.1"/>
    </source>
</evidence>
<evidence type="ECO:0000256" key="1">
    <source>
        <dbReference type="ARBA" id="ARBA00009617"/>
    </source>
</evidence>
<name>A0A7G5IFI0_9SPHN</name>
<dbReference type="SUPFAM" id="SSF103473">
    <property type="entry name" value="MFS general substrate transporter"/>
    <property type="match status" value="1"/>
</dbReference>
<reference evidence="3 4" key="1">
    <citation type="submission" date="2020-07" db="EMBL/GenBank/DDBJ databases">
        <title>Complete genome sequence for Sandaracinobacter sp. M6.</title>
        <authorList>
            <person name="Tang Y."/>
            <person name="Liu Q."/>
            <person name="Guo Z."/>
            <person name="Lei P."/>
            <person name="Huang B."/>
        </authorList>
    </citation>
    <scope>NUCLEOTIDE SEQUENCE [LARGE SCALE GENOMIC DNA]</scope>
    <source>
        <strain evidence="3 4">M6</strain>
    </source>
</reference>
<feature type="transmembrane region" description="Helical" evidence="2">
    <location>
        <begin position="335"/>
        <end position="359"/>
    </location>
</feature>
<dbReference type="GO" id="GO:0015293">
    <property type="term" value="F:symporter activity"/>
    <property type="evidence" value="ECO:0007669"/>
    <property type="project" value="InterPro"/>
</dbReference>
<organism evidence="3 4">
    <name type="scientific">Sandaracinobacteroides saxicola</name>
    <dbReference type="NCBI Taxonomy" id="2759707"/>
    <lineage>
        <taxon>Bacteria</taxon>
        <taxon>Pseudomonadati</taxon>
        <taxon>Pseudomonadota</taxon>
        <taxon>Alphaproteobacteria</taxon>
        <taxon>Sphingomonadales</taxon>
        <taxon>Sphingosinicellaceae</taxon>
        <taxon>Sandaracinobacteroides</taxon>
    </lineage>
</organism>
<feature type="transmembrane region" description="Helical" evidence="2">
    <location>
        <begin position="380"/>
        <end position="406"/>
    </location>
</feature>
<evidence type="ECO:0000256" key="2">
    <source>
        <dbReference type="SAM" id="Phobius"/>
    </source>
</evidence>
<gene>
    <name evidence="3" type="ORF">H3309_12190</name>
</gene>
<dbReference type="RefSeq" id="WP_182294967.1">
    <property type="nucleotide sequence ID" value="NZ_CP059851.1"/>
</dbReference>
<feature type="transmembrane region" description="Helical" evidence="2">
    <location>
        <begin position="143"/>
        <end position="166"/>
    </location>
</feature>
<dbReference type="KEGG" id="sand:H3309_12190"/>
<dbReference type="Gene3D" id="1.20.1250.20">
    <property type="entry name" value="MFS general substrate transporter like domains"/>
    <property type="match status" value="2"/>
</dbReference>
<protein>
    <submittedName>
        <fullName evidence="3">MFS transporter</fullName>
    </submittedName>
</protein>
<dbReference type="PANTHER" id="PTHR11328:SF24">
    <property type="entry name" value="MAJOR FACILITATOR SUPERFAMILY (MFS) PROFILE DOMAIN-CONTAINING PROTEIN"/>
    <property type="match status" value="1"/>
</dbReference>